<organism evidence="2 3">
    <name type="scientific">Cecembia calidifontis</name>
    <dbReference type="NCBI Taxonomy" id="1187080"/>
    <lineage>
        <taxon>Bacteria</taxon>
        <taxon>Pseudomonadati</taxon>
        <taxon>Bacteroidota</taxon>
        <taxon>Cytophagia</taxon>
        <taxon>Cytophagales</taxon>
        <taxon>Cyclobacteriaceae</taxon>
        <taxon>Cecembia</taxon>
    </lineage>
</organism>
<protein>
    <recommendedName>
        <fullName evidence="4">Outer membrane protein with beta-barrel domain</fullName>
    </recommendedName>
</protein>
<comment type="caution">
    <text evidence="2">The sequence shown here is derived from an EMBL/GenBank/DDBJ whole genome shotgun (WGS) entry which is preliminary data.</text>
</comment>
<dbReference type="RefSeq" id="WP_130274958.1">
    <property type="nucleotide sequence ID" value="NZ_SGXG01000001.1"/>
</dbReference>
<dbReference type="InterPro" id="IPR011250">
    <property type="entry name" value="OMP/PagP_B-barrel"/>
</dbReference>
<evidence type="ECO:0000256" key="1">
    <source>
        <dbReference type="SAM" id="SignalP"/>
    </source>
</evidence>
<proteinExistence type="predicted"/>
<reference evidence="2 3" key="1">
    <citation type="submission" date="2019-02" db="EMBL/GenBank/DDBJ databases">
        <title>Genomic Encyclopedia of Archaeal and Bacterial Type Strains, Phase II (KMG-II): from individual species to whole genera.</title>
        <authorList>
            <person name="Goeker M."/>
        </authorList>
    </citation>
    <scope>NUCLEOTIDE SEQUENCE [LARGE SCALE GENOMIC DNA]</scope>
    <source>
        <strain evidence="2 3">DSM 21411</strain>
    </source>
</reference>
<dbReference type="Proteomes" id="UP000292209">
    <property type="component" value="Unassembled WGS sequence"/>
</dbReference>
<keyword evidence="3" id="KW-1185">Reference proteome</keyword>
<accession>A0A4Q7P742</accession>
<dbReference type="AlphaFoldDB" id="A0A4Q7P742"/>
<dbReference type="EMBL" id="SGXG01000001">
    <property type="protein sequence ID" value="RZS95936.1"/>
    <property type="molecule type" value="Genomic_DNA"/>
</dbReference>
<dbReference type="SUPFAM" id="SSF56925">
    <property type="entry name" value="OMPA-like"/>
    <property type="match status" value="1"/>
</dbReference>
<sequence length="155" mass="17396">MKKLAFIIVLLTYCSLATAQEQGDFRVQIAGDYKLQINDFGGNAGFEYLFADRFSFAPSFTYWFPDIGRSYSLNADLRYYLTEGISQVYLVGGYNNLWLNLQPGEPGQVLSRAGGNFGVGAFLDLLDQFGVVTEFKMQSQNTRQPVLRVGVVFKL</sequence>
<feature type="chain" id="PRO_5020996505" description="Outer membrane protein with beta-barrel domain" evidence="1">
    <location>
        <begin position="20"/>
        <end position="155"/>
    </location>
</feature>
<feature type="signal peptide" evidence="1">
    <location>
        <begin position="1"/>
        <end position="19"/>
    </location>
</feature>
<evidence type="ECO:0000313" key="3">
    <source>
        <dbReference type="Proteomes" id="UP000292209"/>
    </source>
</evidence>
<gene>
    <name evidence="2" type="ORF">BC751_1489</name>
</gene>
<name>A0A4Q7P742_9BACT</name>
<keyword evidence="1" id="KW-0732">Signal</keyword>
<dbReference type="OrthoDB" id="1122114at2"/>
<evidence type="ECO:0008006" key="4">
    <source>
        <dbReference type="Google" id="ProtNLM"/>
    </source>
</evidence>
<evidence type="ECO:0000313" key="2">
    <source>
        <dbReference type="EMBL" id="RZS95936.1"/>
    </source>
</evidence>